<dbReference type="GO" id="GO:0005829">
    <property type="term" value="C:cytosol"/>
    <property type="evidence" value="ECO:0007669"/>
    <property type="project" value="TreeGrafter"/>
</dbReference>
<name>A0A7H0HLA1_9BURK</name>
<feature type="domain" description="HTH lysR-type" evidence="5">
    <location>
        <begin position="3"/>
        <end position="60"/>
    </location>
</feature>
<dbReference type="InterPro" id="IPR036388">
    <property type="entry name" value="WH-like_DNA-bd_sf"/>
</dbReference>
<dbReference type="InterPro" id="IPR036390">
    <property type="entry name" value="WH_DNA-bd_sf"/>
</dbReference>
<dbReference type="GO" id="GO:0003677">
    <property type="term" value="F:DNA binding"/>
    <property type="evidence" value="ECO:0007669"/>
    <property type="project" value="UniProtKB-KW"/>
</dbReference>
<accession>A0A7H0HLA1</accession>
<evidence type="ECO:0000259" key="5">
    <source>
        <dbReference type="PROSITE" id="PS50931"/>
    </source>
</evidence>
<sequence>MHFDLTDLRLFVNVHEAGTITGGAGRSHLALASASERIRGMEDALGTPLLVRGQRGVHPTAAGHTLLHHARLVLRQMEHLRGDLGDYGAGVAGHVRLLCNTSALSEHLPRALAGFLARHPRISVELEERASPDIADAVRAGLCDLGVVSDAADLQGLVALPWRPDPLVLAVPKGHALAGARAVRLADAAGLDFIGLAEDSALQALVAQQARRLGWRPRYRVRVRHLEAVCQLVGLGCGVAVVPRAAAARHARTLRVRPLRLADDWAARTLVLCMRDREALPGPARQLVRHLQEDMATAVPKR</sequence>
<dbReference type="InterPro" id="IPR005119">
    <property type="entry name" value="LysR_subst-bd"/>
</dbReference>
<dbReference type="GO" id="GO:0003700">
    <property type="term" value="F:DNA-binding transcription factor activity"/>
    <property type="evidence" value="ECO:0007669"/>
    <property type="project" value="InterPro"/>
</dbReference>
<keyword evidence="3" id="KW-0238">DNA-binding</keyword>
<keyword evidence="4" id="KW-0804">Transcription</keyword>
<dbReference type="EMBL" id="CP060790">
    <property type="protein sequence ID" value="QNP61317.1"/>
    <property type="molecule type" value="Genomic_DNA"/>
</dbReference>
<dbReference type="Gene3D" id="1.10.10.10">
    <property type="entry name" value="Winged helix-like DNA-binding domain superfamily/Winged helix DNA-binding domain"/>
    <property type="match status" value="1"/>
</dbReference>
<evidence type="ECO:0000313" key="7">
    <source>
        <dbReference type="Proteomes" id="UP000516057"/>
    </source>
</evidence>
<dbReference type="PANTHER" id="PTHR30419:SF2">
    <property type="entry name" value="LYSR FAMILY TRANSCRIPTIONAL REGULATOR"/>
    <property type="match status" value="1"/>
</dbReference>
<dbReference type="Proteomes" id="UP000516057">
    <property type="component" value="Chromosome"/>
</dbReference>
<protein>
    <submittedName>
        <fullName evidence="6">LysR family transcriptional regulator</fullName>
    </submittedName>
</protein>
<dbReference type="Pfam" id="PF00126">
    <property type="entry name" value="HTH_1"/>
    <property type="match status" value="1"/>
</dbReference>
<organism evidence="6 7">
    <name type="scientific">Paenacidovorax monticola</name>
    <dbReference type="NCBI Taxonomy" id="1926868"/>
    <lineage>
        <taxon>Bacteria</taxon>
        <taxon>Pseudomonadati</taxon>
        <taxon>Pseudomonadota</taxon>
        <taxon>Betaproteobacteria</taxon>
        <taxon>Burkholderiales</taxon>
        <taxon>Comamonadaceae</taxon>
        <taxon>Paenacidovorax</taxon>
    </lineage>
</organism>
<evidence type="ECO:0000256" key="1">
    <source>
        <dbReference type="ARBA" id="ARBA00009437"/>
    </source>
</evidence>
<keyword evidence="2" id="KW-0805">Transcription regulation</keyword>
<dbReference type="PROSITE" id="PS50931">
    <property type="entry name" value="HTH_LYSR"/>
    <property type="match status" value="1"/>
</dbReference>
<gene>
    <name evidence="6" type="ORF">H9L24_08510</name>
</gene>
<reference evidence="6 7" key="1">
    <citation type="submission" date="2020-08" db="EMBL/GenBank/DDBJ databases">
        <title>Genome sequence of Acidovorax monticola KACC 19171T.</title>
        <authorList>
            <person name="Hyun D.-W."/>
            <person name="Bae J.-W."/>
        </authorList>
    </citation>
    <scope>NUCLEOTIDE SEQUENCE [LARGE SCALE GENOMIC DNA]</scope>
    <source>
        <strain evidence="6 7">KACC 19171</strain>
    </source>
</reference>
<evidence type="ECO:0000256" key="2">
    <source>
        <dbReference type="ARBA" id="ARBA00023015"/>
    </source>
</evidence>
<dbReference type="SUPFAM" id="SSF53850">
    <property type="entry name" value="Periplasmic binding protein-like II"/>
    <property type="match status" value="1"/>
</dbReference>
<comment type="similarity">
    <text evidence="1">Belongs to the LysR transcriptional regulatory family.</text>
</comment>
<dbReference type="SUPFAM" id="SSF46785">
    <property type="entry name" value="Winged helix' DNA-binding domain"/>
    <property type="match status" value="1"/>
</dbReference>
<evidence type="ECO:0000256" key="4">
    <source>
        <dbReference type="ARBA" id="ARBA00023163"/>
    </source>
</evidence>
<keyword evidence="7" id="KW-1185">Reference proteome</keyword>
<evidence type="ECO:0000313" key="6">
    <source>
        <dbReference type="EMBL" id="QNP61317.1"/>
    </source>
</evidence>
<proteinExistence type="inferred from homology"/>
<dbReference type="Gene3D" id="3.40.190.290">
    <property type="match status" value="1"/>
</dbReference>
<dbReference type="CDD" id="cd08421">
    <property type="entry name" value="PBP2_LTTR_like_1"/>
    <property type="match status" value="1"/>
</dbReference>
<dbReference type="PANTHER" id="PTHR30419">
    <property type="entry name" value="HTH-TYPE TRANSCRIPTIONAL REGULATOR YBHD"/>
    <property type="match status" value="1"/>
</dbReference>
<dbReference type="RefSeq" id="WP_187738292.1">
    <property type="nucleotide sequence ID" value="NZ_CP060790.1"/>
</dbReference>
<dbReference type="KEGG" id="amon:H9L24_08510"/>
<dbReference type="InterPro" id="IPR050950">
    <property type="entry name" value="HTH-type_LysR_regulators"/>
</dbReference>
<dbReference type="InterPro" id="IPR000847">
    <property type="entry name" value="LysR_HTH_N"/>
</dbReference>
<dbReference type="AlphaFoldDB" id="A0A7H0HLA1"/>
<dbReference type="Pfam" id="PF03466">
    <property type="entry name" value="LysR_substrate"/>
    <property type="match status" value="1"/>
</dbReference>
<evidence type="ECO:0000256" key="3">
    <source>
        <dbReference type="ARBA" id="ARBA00023125"/>
    </source>
</evidence>